<evidence type="ECO:0000313" key="2">
    <source>
        <dbReference type="Proteomes" id="UP001152519"/>
    </source>
</evidence>
<name>A0A9W4GNC7_9ACTN</name>
<reference evidence="1" key="1">
    <citation type="submission" date="2021-05" db="EMBL/GenBank/DDBJ databases">
        <authorList>
            <person name="Arsene-Ploetze F."/>
        </authorList>
    </citation>
    <scope>NUCLEOTIDE SEQUENCE</scope>
    <source>
        <strain evidence="1">DSM 42138</strain>
    </source>
</reference>
<accession>A0A9W4GNC7</accession>
<dbReference type="AlphaFoldDB" id="A0A9W4GNC7"/>
<dbReference type="EMBL" id="CAJSLV010000002">
    <property type="protein sequence ID" value="CAG6391122.1"/>
    <property type="molecule type" value="Genomic_DNA"/>
</dbReference>
<protein>
    <submittedName>
        <fullName evidence="1">Uncharacterized protein</fullName>
    </submittedName>
</protein>
<comment type="caution">
    <text evidence="1">The sequence shown here is derived from an EMBL/GenBank/DDBJ whole genome shotgun (WGS) entry which is preliminary data.</text>
</comment>
<proteinExistence type="predicted"/>
<evidence type="ECO:0000313" key="1">
    <source>
        <dbReference type="EMBL" id="CAG6391122.1"/>
    </source>
</evidence>
<dbReference type="Proteomes" id="UP001152519">
    <property type="component" value="Unassembled WGS sequence"/>
</dbReference>
<sequence>MYVHLVADKEVGLTPGRTDRELHRILVRANRVIRTGRPPYAESHRVRPKAHYLTRGLDVAYLLTGLQG</sequence>
<organism evidence="1 2">
    <name type="scientific">Actinacidiphila cocklensis</name>
    <dbReference type="NCBI Taxonomy" id="887465"/>
    <lineage>
        <taxon>Bacteria</taxon>
        <taxon>Bacillati</taxon>
        <taxon>Actinomycetota</taxon>
        <taxon>Actinomycetes</taxon>
        <taxon>Kitasatosporales</taxon>
        <taxon>Streptomycetaceae</taxon>
        <taxon>Actinacidiphila</taxon>
    </lineage>
</organism>
<keyword evidence="2" id="KW-1185">Reference proteome</keyword>
<gene>
    <name evidence="1" type="ORF">SCOCK_100188</name>
</gene>